<evidence type="ECO:0000313" key="9">
    <source>
        <dbReference type="Proteomes" id="UP001352263"/>
    </source>
</evidence>
<name>A0ABU6JFX1_9BURK</name>
<dbReference type="PANTHER" id="PTHR30213">
    <property type="entry name" value="INNER MEMBRANE PROTEIN YHJD"/>
    <property type="match status" value="1"/>
</dbReference>
<dbReference type="PANTHER" id="PTHR30213:SF1">
    <property type="entry name" value="INNER MEMBRANE PROTEIN YHJD"/>
    <property type="match status" value="1"/>
</dbReference>
<keyword evidence="2" id="KW-1003">Cell membrane</keyword>
<dbReference type="EMBL" id="JAWIIV010000030">
    <property type="protein sequence ID" value="MEC4722430.1"/>
    <property type="molecule type" value="Genomic_DNA"/>
</dbReference>
<dbReference type="InterPro" id="IPR017039">
    <property type="entry name" value="Virul_fac_BrkB"/>
</dbReference>
<feature type="transmembrane region" description="Helical" evidence="7">
    <location>
        <begin position="241"/>
        <end position="266"/>
    </location>
</feature>
<keyword evidence="3 7" id="KW-0812">Transmembrane</keyword>
<dbReference type="NCBIfam" id="TIGR00765">
    <property type="entry name" value="yihY_not_rbn"/>
    <property type="match status" value="1"/>
</dbReference>
<accession>A0ABU6JFX1</accession>
<evidence type="ECO:0000256" key="3">
    <source>
        <dbReference type="ARBA" id="ARBA00022692"/>
    </source>
</evidence>
<feature type="transmembrane region" description="Helical" evidence="7">
    <location>
        <begin position="132"/>
        <end position="155"/>
    </location>
</feature>
<evidence type="ECO:0000256" key="7">
    <source>
        <dbReference type="SAM" id="Phobius"/>
    </source>
</evidence>
<protein>
    <submittedName>
        <fullName evidence="8">YihY/virulence factor BrkB family protein</fullName>
    </submittedName>
</protein>
<keyword evidence="9" id="KW-1185">Reference proteome</keyword>
<organism evidence="8 9">
    <name type="scientific">Noviherbaspirillum album</name>
    <dbReference type="NCBI Taxonomy" id="3080276"/>
    <lineage>
        <taxon>Bacteria</taxon>
        <taxon>Pseudomonadati</taxon>
        <taxon>Pseudomonadota</taxon>
        <taxon>Betaproteobacteria</taxon>
        <taxon>Burkholderiales</taxon>
        <taxon>Oxalobacteraceae</taxon>
        <taxon>Noviherbaspirillum</taxon>
    </lineage>
</organism>
<feature type="transmembrane region" description="Helical" evidence="7">
    <location>
        <begin position="194"/>
        <end position="213"/>
    </location>
</feature>
<comment type="subcellular location">
    <subcellularLocation>
        <location evidence="1">Cell membrane</location>
        <topology evidence="1">Multi-pass membrane protein</topology>
    </subcellularLocation>
</comment>
<feature type="transmembrane region" description="Helical" evidence="7">
    <location>
        <begin position="347"/>
        <end position="371"/>
    </location>
</feature>
<evidence type="ECO:0000256" key="2">
    <source>
        <dbReference type="ARBA" id="ARBA00022475"/>
    </source>
</evidence>
<evidence type="ECO:0000256" key="5">
    <source>
        <dbReference type="ARBA" id="ARBA00023136"/>
    </source>
</evidence>
<comment type="caution">
    <text evidence="8">The sequence shown here is derived from an EMBL/GenBank/DDBJ whole genome shotgun (WGS) entry which is preliminary data.</text>
</comment>
<feature type="region of interest" description="Disordered" evidence="6">
    <location>
        <begin position="394"/>
        <end position="414"/>
    </location>
</feature>
<dbReference type="RefSeq" id="WP_326509105.1">
    <property type="nucleotide sequence ID" value="NZ_JAWIIV010000030.1"/>
</dbReference>
<evidence type="ECO:0000256" key="6">
    <source>
        <dbReference type="SAM" id="MobiDB-lite"/>
    </source>
</evidence>
<keyword evidence="4 7" id="KW-1133">Transmembrane helix</keyword>
<feature type="transmembrane region" description="Helical" evidence="7">
    <location>
        <begin position="286"/>
        <end position="307"/>
    </location>
</feature>
<gene>
    <name evidence="8" type="ORF">RY831_25020</name>
</gene>
<dbReference type="Pfam" id="PF03631">
    <property type="entry name" value="Virul_fac_BrkB"/>
    <property type="match status" value="1"/>
</dbReference>
<feature type="region of interest" description="Disordered" evidence="6">
    <location>
        <begin position="46"/>
        <end position="103"/>
    </location>
</feature>
<evidence type="ECO:0000313" key="8">
    <source>
        <dbReference type="EMBL" id="MEC4722430.1"/>
    </source>
</evidence>
<evidence type="ECO:0000256" key="1">
    <source>
        <dbReference type="ARBA" id="ARBA00004651"/>
    </source>
</evidence>
<feature type="compositionally biased region" description="Low complexity" evidence="6">
    <location>
        <begin position="70"/>
        <end position="80"/>
    </location>
</feature>
<proteinExistence type="predicted"/>
<dbReference type="Proteomes" id="UP001352263">
    <property type="component" value="Unassembled WGS sequence"/>
</dbReference>
<keyword evidence="5 7" id="KW-0472">Membrane</keyword>
<feature type="compositionally biased region" description="Polar residues" evidence="6">
    <location>
        <begin position="405"/>
        <end position="414"/>
    </location>
</feature>
<reference evidence="8 9" key="1">
    <citation type="submission" date="2023-10" db="EMBL/GenBank/DDBJ databases">
        <title>Noviherbaspirillum sp. CPCC 100848 genome assembly.</title>
        <authorList>
            <person name="Li X.Y."/>
            <person name="Fang X.M."/>
        </authorList>
    </citation>
    <scope>NUCLEOTIDE SEQUENCE [LARGE SCALE GENOMIC DNA]</scope>
    <source>
        <strain evidence="8 9">CPCC 100848</strain>
    </source>
</reference>
<feature type="compositionally biased region" description="Basic and acidic residues" evidence="6">
    <location>
        <begin position="91"/>
        <end position="103"/>
    </location>
</feature>
<feature type="transmembrane region" description="Helical" evidence="7">
    <location>
        <begin position="319"/>
        <end position="341"/>
    </location>
</feature>
<sequence length="414" mass="44098">MRGPNQIDKQQIVHGLLKATVAALSFWQLRKQAQRKQLKQQHQAFTSSAEALNPKRLPAQPVGGQRRELAAGQAQTQAQAKDGTKGAPKVQVDEKPHEDLRKESRPKALLHIAISAAKEWSAHRAASKGAALALYTLFSLAPMLLLVVTIAGFFFGEDTVRQNLLEQMSKLMGSEGADAVKTILGGAKNESGGLIAGLVSIALVLVSATSAFAELKDSLDELWEVPPSNQSGLWALVKERFLSFGLILVLALMLLMTLGVSTALASMEGVFGGGTTGTILKTVTMVVSHLVSFGVVAGLFAVIFKYLPATQIAWRDVIVGAVITAILFIIGKFAIGMYVASADISSSYGAAGSVVILITWIYYSAQIFFYGSLFTHEYAMKVGSRAGTSNVEQAKPLPLRDGGPSPSTSRNSIA</sequence>
<evidence type="ECO:0000256" key="4">
    <source>
        <dbReference type="ARBA" id="ARBA00022989"/>
    </source>
</evidence>